<organism evidence="10 11">
    <name type="scientific">Flavobacterium gawalongense</name>
    <dbReference type="NCBI Taxonomy" id="2594432"/>
    <lineage>
        <taxon>Bacteria</taxon>
        <taxon>Pseudomonadati</taxon>
        <taxon>Bacteroidota</taxon>
        <taxon>Flavobacteriia</taxon>
        <taxon>Flavobacteriales</taxon>
        <taxon>Flavobacteriaceae</taxon>
        <taxon>Flavobacterium</taxon>
    </lineage>
</organism>
<feature type="transmembrane region" description="Helical" evidence="8">
    <location>
        <begin position="65"/>
        <end position="86"/>
    </location>
</feature>
<protein>
    <submittedName>
        <fullName evidence="10">Glycosyltransferase family 39 protein</fullName>
    </submittedName>
</protein>
<keyword evidence="2" id="KW-1003">Cell membrane</keyword>
<dbReference type="PANTHER" id="PTHR33908">
    <property type="entry name" value="MANNOSYLTRANSFERASE YKCB-RELATED"/>
    <property type="match status" value="1"/>
</dbReference>
<dbReference type="EMBL" id="VJZL01000001">
    <property type="protein sequence ID" value="TRX13404.1"/>
    <property type="molecule type" value="Genomic_DNA"/>
</dbReference>
<dbReference type="OrthoDB" id="9776737at2"/>
<dbReference type="PANTHER" id="PTHR33908:SF11">
    <property type="entry name" value="MEMBRANE PROTEIN"/>
    <property type="match status" value="1"/>
</dbReference>
<reference evidence="10 11" key="1">
    <citation type="submission" date="2019-07" db="EMBL/GenBank/DDBJ databases">
        <title>Novel species of Flavobacterium.</title>
        <authorList>
            <person name="Liu Q."/>
            <person name="Xin Y.-H."/>
        </authorList>
    </citation>
    <scope>NUCLEOTIDE SEQUENCE [LARGE SCALE GENOMIC DNA]</scope>
    <source>
        <strain evidence="10 11">GSR22</strain>
    </source>
</reference>
<dbReference type="GO" id="GO:0005886">
    <property type="term" value="C:plasma membrane"/>
    <property type="evidence" value="ECO:0007669"/>
    <property type="project" value="UniProtKB-SubCell"/>
</dbReference>
<dbReference type="Proteomes" id="UP000318669">
    <property type="component" value="Unassembled WGS sequence"/>
</dbReference>
<evidence type="ECO:0000313" key="11">
    <source>
        <dbReference type="Proteomes" id="UP000318669"/>
    </source>
</evidence>
<keyword evidence="3" id="KW-0328">Glycosyltransferase</keyword>
<proteinExistence type="predicted"/>
<keyword evidence="4 10" id="KW-0808">Transferase</keyword>
<dbReference type="InterPro" id="IPR038731">
    <property type="entry name" value="RgtA/B/C-like"/>
</dbReference>
<evidence type="ECO:0000256" key="5">
    <source>
        <dbReference type="ARBA" id="ARBA00022692"/>
    </source>
</evidence>
<sequence>MKKIVPITCLLIIVFLVLAFINYRYLNIGFLSIYSIDEYAFHGSLLNMYEGLIAHDIKKLFSFGFYSYGFGFFFLNLLATAPFIATDNIEMSIYIPRIITSLFAVGSFGFIYKIARLYVDKYSSVLISLVVLTMPGFWKNAMWFHPDWMMTFFIILSIYLFGKDDWNFKKYFWWASIALGFAFATKIQAITFLPFVFIYVFYDNFKFKNFDAVKFKIKMLTKFVALLIATFIISNPYLIHPAGLRAFAKSFVLNMKSNATNHGLDVKVTIGDKIANAIDSYYLNTFLFLFLFFFSIFVFLLIFNKEKRKSILNVIGAYFIINIFYLFLMVNKDWQHYYLTVFIVAPLLLLVFVDKLSKYKYYLISGIILLQIGTHLLEYKKIFTTGYHPEYEMTVAKQNEMSNIIINDLKFVIHKKSNILISPYQPFDYRSLGLNYNNISIIYGPISKEMFDLDSFLKISKSNDQSKFKQIDFIILSKNDVYFVKEKLKKRVDIDGYKKAVKIIENFDKRGDLGYEKFSENKYFYIWRQKK</sequence>
<feature type="transmembrane region" description="Helical" evidence="8">
    <location>
        <begin position="98"/>
        <end position="115"/>
    </location>
</feature>
<gene>
    <name evidence="10" type="ORF">FNW11_00630</name>
</gene>
<evidence type="ECO:0000259" key="9">
    <source>
        <dbReference type="Pfam" id="PF13231"/>
    </source>
</evidence>
<feature type="transmembrane region" description="Helical" evidence="8">
    <location>
        <begin position="223"/>
        <end position="239"/>
    </location>
</feature>
<evidence type="ECO:0000256" key="8">
    <source>
        <dbReference type="SAM" id="Phobius"/>
    </source>
</evidence>
<evidence type="ECO:0000256" key="3">
    <source>
        <dbReference type="ARBA" id="ARBA00022676"/>
    </source>
</evidence>
<evidence type="ECO:0000256" key="2">
    <source>
        <dbReference type="ARBA" id="ARBA00022475"/>
    </source>
</evidence>
<keyword evidence="5 8" id="KW-0812">Transmembrane</keyword>
<dbReference type="InterPro" id="IPR050297">
    <property type="entry name" value="LipidA_mod_glycosyltrf_83"/>
</dbReference>
<evidence type="ECO:0000256" key="1">
    <source>
        <dbReference type="ARBA" id="ARBA00004651"/>
    </source>
</evidence>
<dbReference type="AlphaFoldDB" id="A0A553BYU4"/>
<feature type="transmembrane region" description="Helical" evidence="8">
    <location>
        <begin position="336"/>
        <end position="353"/>
    </location>
</feature>
<dbReference type="Pfam" id="PF13231">
    <property type="entry name" value="PMT_2"/>
    <property type="match status" value="1"/>
</dbReference>
<feature type="transmembrane region" description="Helical" evidence="8">
    <location>
        <begin position="174"/>
        <end position="202"/>
    </location>
</feature>
<evidence type="ECO:0000256" key="6">
    <source>
        <dbReference type="ARBA" id="ARBA00022989"/>
    </source>
</evidence>
<dbReference type="GO" id="GO:0016763">
    <property type="term" value="F:pentosyltransferase activity"/>
    <property type="evidence" value="ECO:0007669"/>
    <property type="project" value="TreeGrafter"/>
</dbReference>
<feature type="transmembrane region" description="Helical" evidence="8">
    <location>
        <begin position="281"/>
        <end position="303"/>
    </location>
</feature>
<dbReference type="GO" id="GO:0009103">
    <property type="term" value="P:lipopolysaccharide biosynthetic process"/>
    <property type="evidence" value="ECO:0007669"/>
    <property type="project" value="UniProtKB-ARBA"/>
</dbReference>
<name>A0A553BYU4_9FLAO</name>
<comment type="subcellular location">
    <subcellularLocation>
        <location evidence="1">Cell membrane</location>
        <topology evidence="1">Multi-pass membrane protein</topology>
    </subcellularLocation>
</comment>
<keyword evidence="7 8" id="KW-0472">Membrane</keyword>
<evidence type="ECO:0000313" key="10">
    <source>
        <dbReference type="EMBL" id="TRX13404.1"/>
    </source>
</evidence>
<dbReference type="RefSeq" id="WP_144064373.1">
    <property type="nucleotide sequence ID" value="NZ_VJZL01000001.1"/>
</dbReference>
<comment type="caution">
    <text evidence="10">The sequence shown here is derived from an EMBL/GenBank/DDBJ whole genome shotgun (WGS) entry which is preliminary data.</text>
</comment>
<accession>A0A553BYU4</accession>
<keyword evidence="6 8" id="KW-1133">Transmembrane helix</keyword>
<feature type="transmembrane region" description="Helical" evidence="8">
    <location>
        <begin position="310"/>
        <end position="330"/>
    </location>
</feature>
<evidence type="ECO:0000256" key="4">
    <source>
        <dbReference type="ARBA" id="ARBA00022679"/>
    </source>
</evidence>
<evidence type="ECO:0000256" key="7">
    <source>
        <dbReference type="ARBA" id="ARBA00023136"/>
    </source>
</evidence>
<feature type="domain" description="Glycosyltransferase RgtA/B/C/D-like" evidence="9">
    <location>
        <begin position="89"/>
        <end position="228"/>
    </location>
</feature>
<feature type="transmembrane region" description="Helical" evidence="8">
    <location>
        <begin position="121"/>
        <end position="138"/>
    </location>
</feature>